<reference evidence="1 2" key="1">
    <citation type="submission" date="2019-08" db="EMBL/GenBank/DDBJ databases">
        <title>Bacillus genomes from the desert of Cuatro Cienegas, Coahuila.</title>
        <authorList>
            <person name="Olmedo-Alvarez G."/>
        </authorList>
    </citation>
    <scope>NUCLEOTIDE SEQUENCE [LARGE SCALE GENOMIC DNA]</scope>
    <source>
        <strain evidence="1 2">CH34_1T</strain>
    </source>
</reference>
<organism evidence="1 2">
    <name type="scientific">Rossellomorea vietnamensis</name>
    <dbReference type="NCBI Taxonomy" id="218284"/>
    <lineage>
        <taxon>Bacteria</taxon>
        <taxon>Bacillati</taxon>
        <taxon>Bacillota</taxon>
        <taxon>Bacilli</taxon>
        <taxon>Bacillales</taxon>
        <taxon>Bacillaceae</taxon>
        <taxon>Rossellomorea</taxon>
    </lineage>
</organism>
<evidence type="ECO:0000313" key="1">
    <source>
        <dbReference type="EMBL" id="TYS17720.1"/>
    </source>
</evidence>
<dbReference type="OrthoDB" id="2878104at2"/>
<dbReference type="AlphaFoldDB" id="A0A5D4NUW9"/>
<sequence>MARLGVYQPIISNVCLLEFVKNASNGFGSKNKKKIFDWKTIDSFLDLFVFPALQGQDVTNSVVSRNSYHVIKMLTKKSSISIGEALLEVAACSKAIAKQHEMKLPLEKFDIHDFHVWSTAVETECNYIVTKNTRRFPPQIGLIIRIDPAAFIDSSSINNSINTKC</sequence>
<protein>
    <submittedName>
        <fullName evidence="1">PIN domain-containing protein</fullName>
    </submittedName>
</protein>
<comment type="caution">
    <text evidence="1">The sequence shown here is derived from an EMBL/GenBank/DDBJ whole genome shotgun (WGS) entry which is preliminary data.</text>
</comment>
<dbReference type="Proteomes" id="UP000322267">
    <property type="component" value="Unassembled WGS sequence"/>
</dbReference>
<gene>
    <name evidence="1" type="ORF">FZC78_07615</name>
</gene>
<evidence type="ECO:0000313" key="2">
    <source>
        <dbReference type="Proteomes" id="UP000322267"/>
    </source>
</evidence>
<dbReference type="EMBL" id="VTEI01000003">
    <property type="protein sequence ID" value="TYS17720.1"/>
    <property type="molecule type" value="Genomic_DNA"/>
</dbReference>
<proteinExistence type="predicted"/>
<accession>A0A5D4NUW9</accession>
<name>A0A5D4NUW9_9BACI</name>